<dbReference type="AlphaFoldDB" id="A0A4U3EUS4"/>
<proteinExistence type="inferred from homology"/>
<comment type="similarity">
    <text evidence="1">Belongs to the AAA ATPase family.</text>
</comment>
<dbReference type="Pfam" id="PF00004">
    <property type="entry name" value="AAA"/>
    <property type="match status" value="1"/>
</dbReference>
<dbReference type="EMBL" id="QGAC01000035">
    <property type="protein sequence ID" value="TKJ83642.1"/>
    <property type="molecule type" value="Genomic_DNA"/>
</dbReference>
<dbReference type="Proteomes" id="UP000306393">
    <property type="component" value="Unassembled WGS sequence"/>
</dbReference>
<dbReference type="InterPro" id="IPR003959">
    <property type="entry name" value="ATPase_AAA_core"/>
</dbReference>
<dbReference type="OrthoDB" id="9809379at2"/>
<dbReference type="EMBL" id="JACYNN010000034">
    <property type="protein sequence ID" value="MBD8109123.1"/>
    <property type="molecule type" value="Genomic_DNA"/>
</dbReference>
<dbReference type="InterPro" id="IPR050221">
    <property type="entry name" value="26S_Proteasome_ATPase"/>
</dbReference>
<dbReference type="Gene3D" id="3.40.50.300">
    <property type="entry name" value="P-loop containing nucleotide triphosphate hydrolases"/>
    <property type="match status" value="1"/>
</dbReference>
<dbReference type="GO" id="GO:0016887">
    <property type="term" value="F:ATP hydrolysis activity"/>
    <property type="evidence" value="ECO:0007669"/>
    <property type="project" value="InterPro"/>
</dbReference>
<evidence type="ECO:0000256" key="2">
    <source>
        <dbReference type="ARBA" id="ARBA00022741"/>
    </source>
</evidence>
<sequence>MYRPTGFAQSVNSCPGEDRDADKSFSQHLEFIDLLFQQDYLQYHGEPPASLLHYFLSEAEIYLRFEQPAGFPCWLAESGNYLPDEDVVLSQRLRFLLTTFDLTAVERDLLLLALLPRLSGHYSWLPQSGMGEGVSRSLVSRLFSTSLTGYRLLQSALHPASPLFLFQLLLETKPAGNRKGPPEYMASEAVWHFLCGNILPTASRYPWTRQATADDSAGYPKTLCENICRLCLDPDVQTIPVVVLEGREQDGREWAMAAIFTDYQRNLLCVDTDVLTSLPAMQQEQAMTEIIRDALLGNAALLLEEHDQSDGKAGWVRILERLLPQVRLPLVILAGAESVVPLFAGLNCVHLTMPPFTTGEKAVLLQSACPHRLTTAEQQALHNLVQRYAFDPADIPQIVQEADYYRQIREPGAQLSTEDLRQTLARRTRKNFGKLAQRITPVRTFDDIIVSPVLKTQLGEILSAIRLRETVTDKNFGHKTGGKTGISALFYGDSGTGKTLAAEGLAQHLGVDLIKVDLSTVVNKYVGETEKNLARIFDLAQADSGVLFFDEADALFGKRSETKDAHDRHANIEVSYLLQRLESYPGLVILATNNRNHLDSAFNRRFTFITRFTYPDVTLRTQMWQSVWPATLELADDVDFSLLAARSELTGANIRNVALLAAVLAAEENSHQIHQRHIEHAISRELGKMGRLSL</sequence>
<evidence type="ECO:0000313" key="9">
    <source>
        <dbReference type="Proteomes" id="UP000661012"/>
    </source>
</evidence>
<evidence type="ECO:0000256" key="1">
    <source>
        <dbReference type="ARBA" id="ARBA00006914"/>
    </source>
</evidence>
<comment type="caution">
    <text evidence="7">The sequence shown here is derived from an EMBL/GenBank/DDBJ whole genome shotgun (WGS) entry which is preliminary data.</text>
</comment>
<evidence type="ECO:0000313" key="8">
    <source>
        <dbReference type="Proteomes" id="UP000306393"/>
    </source>
</evidence>
<feature type="region of interest" description="Disordered" evidence="4">
    <location>
        <begin position="1"/>
        <end position="21"/>
    </location>
</feature>
<keyword evidence="9" id="KW-1185">Reference proteome</keyword>
<dbReference type="SUPFAM" id="SSF52540">
    <property type="entry name" value="P-loop containing nucleoside triphosphate hydrolases"/>
    <property type="match status" value="1"/>
</dbReference>
<dbReference type="PANTHER" id="PTHR23073">
    <property type="entry name" value="26S PROTEASOME REGULATORY SUBUNIT"/>
    <property type="match status" value="1"/>
</dbReference>
<evidence type="ECO:0000313" key="7">
    <source>
        <dbReference type="EMBL" id="TKJ83642.1"/>
    </source>
</evidence>
<dbReference type="Gene3D" id="1.10.8.60">
    <property type="match status" value="1"/>
</dbReference>
<evidence type="ECO:0000256" key="4">
    <source>
        <dbReference type="SAM" id="MobiDB-lite"/>
    </source>
</evidence>
<dbReference type="Proteomes" id="UP000661012">
    <property type="component" value="Unassembled WGS sequence"/>
</dbReference>
<accession>A0A4U3EUS4</accession>
<protein>
    <submittedName>
        <fullName evidence="7">ATP-binding protein</fullName>
    </submittedName>
</protein>
<evidence type="ECO:0000313" key="6">
    <source>
        <dbReference type="EMBL" id="MBD8109123.1"/>
    </source>
</evidence>
<dbReference type="CDD" id="cd19481">
    <property type="entry name" value="RecA-like_protease"/>
    <property type="match status" value="1"/>
</dbReference>
<dbReference type="SMART" id="SM00382">
    <property type="entry name" value="AAA"/>
    <property type="match status" value="1"/>
</dbReference>
<dbReference type="InterPro" id="IPR027417">
    <property type="entry name" value="P-loop_NTPase"/>
</dbReference>
<evidence type="ECO:0000256" key="3">
    <source>
        <dbReference type="ARBA" id="ARBA00022840"/>
    </source>
</evidence>
<keyword evidence="2" id="KW-0547">Nucleotide-binding</keyword>
<name>A0A4U3EUS4_9GAMM</name>
<organism evidence="7 8">
    <name type="scientific">Erwinia persicina</name>
    <dbReference type="NCBI Taxonomy" id="55211"/>
    <lineage>
        <taxon>Bacteria</taxon>
        <taxon>Pseudomonadati</taxon>
        <taxon>Pseudomonadota</taxon>
        <taxon>Gammaproteobacteria</taxon>
        <taxon>Enterobacterales</taxon>
        <taxon>Erwiniaceae</taxon>
        <taxon>Erwinia</taxon>
    </lineage>
</organism>
<dbReference type="RefSeq" id="WP_137270129.1">
    <property type="nucleotide sequence ID" value="NZ_JACYMQ010000020.1"/>
</dbReference>
<feature type="domain" description="AAA+ ATPase" evidence="5">
    <location>
        <begin position="484"/>
        <end position="616"/>
    </location>
</feature>
<reference evidence="6 9" key="2">
    <citation type="journal article" date="2020" name="FEMS Microbiol. Ecol.">
        <title>Temporal dynamics of bacterial communities during seed development and maturation.</title>
        <authorList>
            <person name="Chesneau G."/>
            <person name="Torres-Cortes G."/>
            <person name="Briand M."/>
            <person name="Darrasse A."/>
            <person name="Preveaux A."/>
            <person name="Marais C."/>
            <person name="Jacques M.A."/>
            <person name="Shade A."/>
            <person name="Barret M."/>
        </authorList>
    </citation>
    <scope>NUCLEOTIDE SEQUENCE [LARGE SCALE GENOMIC DNA]</scope>
    <source>
        <strain evidence="6 9">CFBP13732</strain>
    </source>
</reference>
<reference evidence="7 8" key="1">
    <citation type="journal article" date="2019" name="Sci. Rep.">
        <title>Differences in resource use lead to coexistence of seed-transmitted microbial populations.</title>
        <authorList>
            <person name="Torres-Cortes G."/>
            <person name="Garcia B.J."/>
            <person name="Compant S."/>
            <person name="Rezki S."/>
            <person name="Jones P."/>
            <person name="Preveaux A."/>
            <person name="Briand M."/>
            <person name="Roulet A."/>
            <person name="Bouchez O."/>
            <person name="Jacobson D."/>
            <person name="Barret M."/>
        </authorList>
    </citation>
    <scope>NUCLEOTIDE SEQUENCE [LARGE SCALE GENOMIC DNA]</scope>
    <source>
        <strain evidence="7 8">CFBP13511</strain>
    </source>
</reference>
<dbReference type="InterPro" id="IPR003593">
    <property type="entry name" value="AAA+_ATPase"/>
</dbReference>
<evidence type="ECO:0000259" key="5">
    <source>
        <dbReference type="SMART" id="SM00382"/>
    </source>
</evidence>
<dbReference type="GO" id="GO:0005524">
    <property type="term" value="F:ATP binding"/>
    <property type="evidence" value="ECO:0007669"/>
    <property type="project" value="UniProtKB-KW"/>
</dbReference>
<keyword evidence="3 7" id="KW-0067">ATP-binding</keyword>
<gene>
    <name evidence="7" type="ORF">EpCFBP13511_22505</name>
    <name evidence="6" type="ORF">IFT93_22430</name>
</gene>